<keyword evidence="3" id="KW-1185">Reference proteome</keyword>
<dbReference type="RefSeq" id="XP_033652461.1">
    <property type="nucleotide sequence ID" value="XM_033798724.1"/>
</dbReference>
<dbReference type="Proteomes" id="UP000800097">
    <property type="component" value="Unassembled WGS sequence"/>
</dbReference>
<organism evidence="2 3">
    <name type="scientific">Westerdykella ornata</name>
    <dbReference type="NCBI Taxonomy" id="318751"/>
    <lineage>
        <taxon>Eukaryota</taxon>
        <taxon>Fungi</taxon>
        <taxon>Dikarya</taxon>
        <taxon>Ascomycota</taxon>
        <taxon>Pezizomycotina</taxon>
        <taxon>Dothideomycetes</taxon>
        <taxon>Pleosporomycetidae</taxon>
        <taxon>Pleosporales</taxon>
        <taxon>Sporormiaceae</taxon>
        <taxon>Westerdykella</taxon>
    </lineage>
</organism>
<gene>
    <name evidence="2" type="ORF">EI97DRAFT_434827</name>
</gene>
<dbReference type="Pfam" id="PF20246">
    <property type="entry name" value="DUF6601"/>
    <property type="match status" value="1"/>
</dbReference>
<dbReference type="PANTHER" id="PTHR34414">
    <property type="entry name" value="HET DOMAIN-CONTAINING PROTEIN-RELATED"/>
    <property type="match status" value="1"/>
</dbReference>
<evidence type="ECO:0000313" key="3">
    <source>
        <dbReference type="Proteomes" id="UP000800097"/>
    </source>
</evidence>
<feature type="transmembrane region" description="Helical" evidence="1">
    <location>
        <begin position="246"/>
        <end position="266"/>
    </location>
</feature>
<feature type="transmembrane region" description="Helical" evidence="1">
    <location>
        <begin position="278"/>
        <end position="302"/>
    </location>
</feature>
<sequence length="330" mass="38185">MGLAAVPFSHEIELCPELQLREIEGQKRLVSTTKLLRLPGHPGIPLAAEPEVRNLLEREMMTPDLNRMAPHLWLVAKPSSDHCNPLHEQVVRGRNIVITENPELHLCWFDSRVFIKPIPRYLLSWAFWRHYLNDSDADSDPKEKGRLIEAVLGYMRSYSFLVRHESDYRIAVKEHLIPVTTTYEDFMIFISSFAEIQDSQVSPRYRFGELRLRRLNMWAPVLLKRTNFHKIVWQYGDYLAQYYAPYLFFFSIFSVVLSAMQVGVGAKTDWQLFYGVSAWFSVATLAVVCLVILGIIGDFALLSSREVVYAIKQKFFARENPSKASRRGLV</sequence>
<dbReference type="AlphaFoldDB" id="A0A6A6JET2"/>
<protein>
    <submittedName>
        <fullName evidence="2">Uncharacterized protein</fullName>
    </submittedName>
</protein>
<reference evidence="2" key="1">
    <citation type="journal article" date="2020" name="Stud. Mycol.">
        <title>101 Dothideomycetes genomes: a test case for predicting lifestyles and emergence of pathogens.</title>
        <authorList>
            <person name="Haridas S."/>
            <person name="Albert R."/>
            <person name="Binder M."/>
            <person name="Bloem J."/>
            <person name="Labutti K."/>
            <person name="Salamov A."/>
            <person name="Andreopoulos B."/>
            <person name="Baker S."/>
            <person name="Barry K."/>
            <person name="Bills G."/>
            <person name="Bluhm B."/>
            <person name="Cannon C."/>
            <person name="Castanera R."/>
            <person name="Culley D."/>
            <person name="Daum C."/>
            <person name="Ezra D."/>
            <person name="Gonzalez J."/>
            <person name="Henrissat B."/>
            <person name="Kuo A."/>
            <person name="Liang C."/>
            <person name="Lipzen A."/>
            <person name="Lutzoni F."/>
            <person name="Magnuson J."/>
            <person name="Mondo S."/>
            <person name="Nolan M."/>
            <person name="Ohm R."/>
            <person name="Pangilinan J."/>
            <person name="Park H.-J."/>
            <person name="Ramirez L."/>
            <person name="Alfaro M."/>
            <person name="Sun H."/>
            <person name="Tritt A."/>
            <person name="Yoshinaga Y."/>
            <person name="Zwiers L.-H."/>
            <person name="Turgeon B."/>
            <person name="Goodwin S."/>
            <person name="Spatafora J."/>
            <person name="Crous P."/>
            <person name="Grigoriev I."/>
        </authorList>
    </citation>
    <scope>NUCLEOTIDE SEQUENCE</scope>
    <source>
        <strain evidence="2">CBS 379.55</strain>
    </source>
</reference>
<dbReference type="GeneID" id="54551899"/>
<keyword evidence="1" id="KW-0812">Transmembrane</keyword>
<dbReference type="InterPro" id="IPR046536">
    <property type="entry name" value="DUF6601"/>
</dbReference>
<accession>A0A6A6JET2</accession>
<proteinExistence type="predicted"/>
<dbReference type="PANTHER" id="PTHR34414:SF1">
    <property type="entry name" value="SUBTILISIN-LIKE SERINE PROTEASE"/>
    <property type="match status" value="1"/>
</dbReference>
<keyword evidence="1" id="KW-0472">Membrane</keyword>
<name>A0A6A6JET2_WESOR</name>
<evidence type="ECO:0000313" key="2">
    <source>
        <dbReference type="EMBL" id="KAF2274922.1"/>
    </source>
</evidence>
<keyword evidence="1" id="KW-1133">Transmembrane helix</keyword>
<dbReference type="OrthoDB" id="5086500at2759"/>
<dbReference type="EMBL" id="ML986500">
    <property type="protein sequence ID" value="KAF2274922.1"/>
    <property type="molecule type" value="Genomic_DNA"/>
</dbReference>
<evidence type="ECO:0000256" key="1">
    <source>
        <dbReference type="SAM" id="Phobius"/>
    </source>
</evidence>